<accession>A0ABV0UDH6</accession>
<protein>
    <submittedName>
        <fullName evidence="1">Uncharacterized protein</fullName>
    </submittedName>
</protein>
<dbReference type="EMBL" id="JAHRIQ010062179">
    <property type="protein sequence ID" value="MEQ2241853.1"/>
    <property type="molecule type" value="Genomic_DNA"/>
</dbReference>
<proteinExistence type="predicted"/>
<name>A0ABV0UDH6_9TELE</name>
<keyword evidence="2" id="KW-1185">Reference proteome</keyword>
<evidence type="ECO:0000313" key="2">
    <source>
        <dbReference type="Proteomes" id="UP001482620"/>
    </source>
</evidence>
<dbReference type="Proteomes" id="UP001482620">
    <property type="component" value="Unassembled WGS sequence"/>
</dbReference>
<evidence type="ECO:0000313" key="1">
    <source>
        <dbReference type="EMBL" id="MEQ2241853.1"/>
    </source>
</evidence>
<comment type="caution">
    <text evidence="1">The sequence shown here is derived from an EMBL/GenBank/DDBJ whole genome shotgun (WGS) entry which is preliminary data.</text>
</comment>
<gene>
    <name evidence="1" type="ORF">ILYODFUR_029663</name>
</gene>
<reference evidence="1 2" key="1">
    <citation type="submission" date="2021-06" db="EMBL/GenBank/DDBJ databases">
        <authorList>
            <person name="Palmer J.M."/>
        </authorList>
    </citation>
    <scope>NUCLEOTIDE SEQUENCE [LARGE SCALE GENOMIC DNA]</scope>
    <source>
        <strain evidence="2">if_2019</strain>
        <tissue evidence="1">Muscle</tissue>
    </source>
</reference>
<organism evidence="1 2">
    <name type="scientific">Ilyodon furcidens</name>
    <name type="common">goldbreast splitfin</name>
    <dbReference type="NCBI Taxonomy" id="33524"/>
    <lineage>
        <taxon>Eukaryota</taxon>
        <taxon>Metazoa</taxon>
        <taxon>Chordata</taxon>
        <taxon>Craniata</taxon>
        <taxon>Vertebrata</taxon>
        <taxon>Euteleostomi</taxon>
        <taxon>Actinopterygii</taxon>
        <taxon>Neopterygii</taxon>
        <taxon>Teleostei</taxon>
        <taxon>Neoteleostei</taxon>
        <taxon>Acanthomorphata</taxon>
        <taxon>Ovalentaria</taxon>
        <taxon>Atherinomorphae</taxon>
        <taxon>Cyprinodontiformes</taxon>
        <taxon>Goodeidae</taxon>
        <taxon>Ilyodon</taxon>
    </lineage>
</organism>
<sequence>MEPSVLQLNFDIQPRHVRVQLQSDDLAAPHIVRNGSSPSFLTRRTIRLASRFGVHSTSPDRAVCLLTPIWIYPTSLSSPCSCRSLILSFHLLRKRLKILLPRVAEVDLLHPGSPCTFLPVFCMQLLL</sequence>